<dbReference type="Proteomes" id="UP001164746">
    <property type="component" value="Chromosome 10"/>
</dbReference>
<name>A0ABY7F670_MYAAR</name>
<evidence type="ECO:0000313" key="2">
    <source>
        <dbReference type="Proteomes" id="UP001164746"/>
    </source>
</evidence>
<gene>
    <name evidence="1" type="ORF">MAR_031696</name>
</gene>
<keyword evidence="2" id="KW-1185">Reference proteome</keyword>
<organism evidence="1 2">
    <name type="scientific">Mya arenaria</name>
    <name type="common">Soft-shell clam</name>
    <dbReference type="NCBI Taxonomy" id="6604"/>
    <lineage>
        <taxon>Eukaryota</taxon>
        <taxon>Metazoa</taxon>
        <taxon>Spiralia</taxon>
        <taxon>Lophotrochozoa</taxon>
        <taxon>Mollusca</taxon>
        <taxon>Bivalvia</taxon>
        <taxon>Autobranchia</taxon>
        <taxon>Heteroconchia</taxon>
        <taxon>Euheterodonta</taxon>
        <taxon>Imparidentia</taxon>
        <taxon>Neoheterodontei</taxon>
        <taxon>Myida</taxon>
        <taxon>Myoidea</taxon>
        <taxon>Myidae</taxon>
        <taxon>Mya</taxon>
    </lineage>
</organism>
<proteinExistence type="predicted"/>
<evidence type="ECO:0000313" key="1">
    <source>
        <dbReference type="EMBL" id="WAR17102.1"/>
    </source>
</evidence>
<accession>A0ABY7F670</accession>
<sequence>MGPRGKQNELSAEEIEAIAKCVAKKWTLNWTYGWKTSGCIMSKKTREKMYFSIVNAAKPFKDNEDTPDVSPYDIFTKKDISVCHRVGSKAHGRNEAMKLRQILVRFISRQSIQSIFRCKKNLKNIMQFKNIIITDDVAVLRLPMKAIIKDTPRVNTVSSPDDLHKTSVDVVLKALGLEYLGQEEEGDVGSDDVVSDKDDFDKVDVSDFKFQAVHIIGGLKKSGGIERDCIDFKAEGYSICLLGDLNARTGQLSDFIVTQKTIITGTDSLNFIKTLDVHIVNGRLGSDAFIGKNHIVIDYLVLSPCFFPKIDKFDILPFNPLLSDVHNPVSFDFICNSQVHVGHSCNVKAVNNRAPIYMWSNDKLPDFLASIDHDELYRICTEIDNACDDINTCTNKFVNDITKSIGVILTDAACNCNLIRNKVRSGNKKKHESKHWFDNDC</sequence>
<reference evidence="1" key="1">
    <citation type="submission" date="2022-11" db="EMBL/GenBank/DDBJ databases">
        <title>Centuries of genome instability and evolution in soft-shell clam transmissible cancer (bioRxiv).</title>
        <authorList>
            <person name="Hart S.F.M."/>
            <person name="Yonemitsu M.A."/>
            <person name="Giersch R.M."/>
            <person name="Beal B.F."/>
            <person name="Arriagada G."/>
            <person name="Davis B.W."/>
            <person name="Ostrander E.A."/>
            <person name="Goff S.P."/>
            <person name="Metzger M.J."/>
        </authorList>
    </citation>
    <scope>NUCLEOTIDE SEQUENCE</scope>
    <source>
        <strain evidence="1">MELC-2E11</strain>
        <tissue evidence="1">Siphon/mantle</tissue>
    </source>
</reference>
<protein>
    <submittedName>
        <fullName evidence="1">Uncharacterized protein</fullName>
    </submittedName>
</protein>
<dbReference type="EMBL" id="CP111021">
    <property type="protein sequence ID" value="WAR17102.1"/>
    <property type="molecule type" value="Genomic_DNA"/>
</dbReference>